<comment type="caution">
    <text evidence="2">The sequence shown here is derived from an EMBL/GenBank/DDBJ whole genome shotgun (WGS) entry which is preliminary data.</text>
</comment>
<accession>A0ABT8DB93</accession>
<gene>
    <name evidence="2" type="ORF">QWZ10_17945</name>
</gene>
<reference evidence="3" key="1">
    <citation type="journal article" date="2019" name="Int. J. Syst. Evol. Microbiol.">
        <title>The Global Catalogue of Microorganisms (GCM) 10K type strain sequencing project: providing services to taxonomists for standard genome sequencing and annotation.</title>
        <authorList>
            <consortium name="The Broad Institute Genomics Platform"/>
            <consortium name="The Broad Institute Genome Sequencing Center for Infectious Disease"/>
            <person name="Wu L."/>
            <person name="Ma J."/>
        </authorList>
    </citation>
    <scope>NUCLEOTIDE SEQUENCE [LARGE SCALE GENOMIC DNA]</scope>
    <source>
        <strain evidence="3">CECT 8482</strain>
    </source>
</reference>
<name>A0ABT8DB93_9RHOB</name>
<sequence length="341" mass="37480">MTDNRPHLTLFSAAPVVVVDEGHLRIDDKFVAGMDMHARHWDGPITAVVCAGKASDLPFSSVYPIDELGFRVKVLPEGAAPETALEKGPGLVLASADMTEQLALGDAAKALGLSVVYGIEYTLDTRMRIAMIDKRRGYLRRLWSVVWNYRQERRRKQVLRQADGIQMNGFPAASEYSALNSYALRYLDNRMQKPMFATTRDMVARQRHHEAAGPLRLIHSGRLEPLKGAHLLLPLAELLVARGVPFTLAIYGDGSLAEGMRAQIAQRGLGKHVSLHGPLPFESGLVPVSRMEADLFISCHVQSDPSCTYLEAMGCGLPVLGFDNQMLSPLVLHSMAAGRCR</sequence>
<protein>
    <submittedName>
        <fullName evidence="2">Glycosyltransferase</fullName>
        <ecNumber evidence="2">2.4.-.-</ecNumber>
    </submittedName>
</protein>
<dbReference type="EMBL" id="JAUFRC010000001">
    <property type="protein sequence ID" value="MDN3713151.1"/>
    <property type="molecule type" value="Genomic_DNA"/>
</dbReference>
<feature type="domain" description="Glycosyl transferase family 1" evidence="1">
    <location>
        <begin position="205"/>
        <end position="329"/>
    </location>
</feature>
<keyword evidence="2" id="KW-0328">Glycosyltransferase</keyword>
<evidence type="ECO:0000259" key="1">
    <source>
        <dbReference type="Pfam" id="PF00534"/>
    </source>
</evidence>
<dbReference type="Pfam" id="PF00534">
    <property type="entry name" value="Glycos_transf_1"/>
    <property type="match status" value="1"/>
</dbReference>
<dbReference type="EC" id="2.4.-.-" evidence="2"/>
<evidence type="ECO:0000313" key="3">
    <source>
        <dbReference type="Proteomes" id="UP001243846"/>
    </source>
</evidence>
<organism evidence="2 3">
    <name type="scientific">Paracoccus cavernae</name>
    <dbReference type="NCBI Taxonomy" id="1571207"/>
    <lineage>
        <taxon>Bacteria</taxon>
        <taxon>Pseudomonadati</taxon>
        <taxon>Pseudomonadota</taxon>
        <taxon>Alphaproteobacteria</taxon>
        <taxon>Rhodobacterales</taxon>
        <taxon>Paracoccaceae</taxon>
        <taxon>Paracoccus</taxon>
    </lineage>
</organism>
<dbReference type="GO" id="GO:0016757">
    <property type="term" value="F:glycosyltransferase activity"/>
    <property type="evidence" value="ECO:0007669"/>
    <property type="project" value="UniProtKB-KW"/>
</dbReference>
<dbReference type="Gene3D" id="3.40.50.2000">
    <property type="entry name" value="Glycogen Phosphorylase B"/>
    <property type="match status" value="1"/>
</dbReference>
<keyword evidence="2" id="KW-0808">Transferase</keyword>
<keyword evidence="3" id="KW-1185">Reference proteome</keyword>
<dbReference type="InterPro" id="IPR001296">
    <property type="entry name" value="Glyco_trans_1"/>
</dbReference>
<dbReference type="Proteomes" id="UP001243846">
    <property type="component" value="Unassembled WGS sequence"/>
</dbReference>
<proteinExistence type="predicted"/>
<dbReference type="SUPFAM" id="SSF53756">
    <property type="entry name" value="UDP-Glycosyltransferase/glycogen phosphorylase"/>
    <property type="match status" value="1"/>
</dbReference>
<evidence type="ECO:0000313" key="2">
    <source>
        <dbReference type="EMBL" id="MDN3713151.1"/>
    </source>
</evidence>